<evidence type="ECO:0000313" key="3">
    <source>
        <dbReference type="Proteomes" id="UP000625735"/>
    </source>
</evidence>
<feature type="domain" description="DinB-like" evidence="1">
    <location>
        <begin position="24"/>
        <end position="173"/>
    </location>
</feature>
<keyword evidence="3" id="KW-1185">Reference proteome</keyword>
<dbReference type="Proteomes" id="UP000625735">
    <property type="component" value="Unassembled WGS sequence"/>
</dbReference>
<dbReference type="AlphaFoldDB" id="A0A916XV30"/>
<dbReference type="RefSeq" id="WP_188360587.1">
    <property type="nucleotide sequence ID" value="NZ_BMFG01000001.1"/>
</dbReference>
<dbReference type="Gene3D" id="1.20.120.450">
    <property type="entry name" value="dinb family like domain"/>
    <property type="match status" value="1"/>
</dbReference>
<reference evidence="2" key="2">
    <citation type="submission" date="2020-09" db="EMBL/GenBank/DDBJ databases">
        <authorList>
            <person name="Sun Q."/>
            <person name="Zhou Y."/>
        </authorList>
    </citation>
    <scope>NUCLEOTIDE SEQUENCE</scope>
    <source>
        <strain evidence="2">CGMCC 1.12506</strain>
    </source>
</reference>
<evidence type="ECO:0000313" key="2">
    <source>
        <dbReference type="EMBL" id="GGD14135.1"/>
    </source>
</evidence>
<organism evidence="2 3">
    <name type="scientific">Flavobacterium orientale</name>
    <dbReference type="NCBI Taxonomy" id="1756020"/>
    <lineage>
        <taxon>Bacteria</taxon>
        <taxon>Pseudomonadati</taxon>
        <taxon>Bacteroidota</taxon>
        <taxon>Flavobacteriia</taxon>
        <taxon>Flavobacteriales</taxon>
        <taxon>Flavobacteriaceae</taxon>
        <taxon>Flavobacterium</taxon>
    </lineage>
</organism>
<dbReference type="InterPro" id="IPR024775">
    <property type="entry name" value="DinB-like"/>
</dbReference>
<evidence type="ECO:0000259" key="1">
    <source>
        <dbReference type="Pfam" id="PF12867"/>
    </source>
</evidence>
<comment type="caution">
    <text evidence="2">The sequence shown here is derived from an EMBL/GenBank/DDBJ whole genome shotgun (WGS) entry which is preliminary data.</text>
</comment>
<dbReference type="Pfam" id="PF12867">
    <property type="entry name" value="DinB_2"/>
    <property type="match status" value="1"/>
</dbReference>
<dbReference type="EMBL" id="BMFG01000001">
    <property type="protein sequence ID" value="GGD14135.1"/>
    <property type="molecule type" value="Genomic_DNA"/>
</dbReference>
<proteinExistence type="predicted"/>
<gene>
    <name evidence="2" type="ORF">GCM10011343_01490</name>
</gene>
<sequence>MNQEQLLEQCINRTRICIEKVFILQNRPLHELRWSTNAKQWNVLQCIHHLNLYYEFYNPEIEHQLQQAQSAEDTDSFKSGVIGGYFVKTIQVSNSKKMKAVAAMEPHPTGLTSKVLSDFVQHGQTLLRLFEMAKNVDLNKVKTAISLTKWIRLKLGDTFLFMVNHNERHVKQAERVLEEFESFKD</sequence>
<reference evidence="2" key="1">
    <citation type="journal article" date="2014" name="Int. J. Syst. Evol. Microbiol.">
        <title>Complete genome sequence of Corynebacterium casei LMG S-19264T (=DSM 44701T), isolated from a smear-ripened cheese.</title>
        <authorList>
            <consortium name="US DOE Joint Genome Institute (JGI-PGF)"/>
            <person name="Walter F."/>
            <person name="Albersmeier A."/>
            <person name="Kalinowski J."/>
            <person name="Ruckert C."/>
        </authorList>
    </citation>
    <scope>NUCLEOTIDE SEQUENCE</scope>
    <source>
        <strain evidence="2">CGMCC 1.12506</strain>
    </source>
</reference>
<name>A0A916XV30_9FLAO</name>
<accession>A0A916XV30</accession>
<dbReference type="InterPro" id="IPR034660">
    <property type="entry name" value="DinB/YfiT-like"/>
</dbReference>
<protein>
    <recommendedName>
        <fullName evidence="1">DinB-like domain-containing protein</fullName>
    </recommendedName>
</protein>